<feature type="compositionally biased region" description="Polar residues" evidence="2">
    <location>
        <begin position="93"/>
        <end position="106"/>
    </location>
</feature>
<dbReference type="Proteomes" id="UP000000600">
    <property type="component" value="Unassembled WGS sequence"/>
</dbReference>
<feature type="compositionally biased region" description="Basic and acidic residues" evidence="2">
    <location>
        <begin position="68"/>
        <end position="77"/>
    </location>
</feature>
<reference evidence="3 4" key="1">
    <citation type="journal article" date="2006" name="Nature">
        <title>Global trends of whole-genome duplications revealed by the ciliate Paramecium tetraurelia.</title>
        <authorList>
            <consortium name="Genoscope"/>
            <person name="Aury J.-M."/>
            <person name="Jaillon O."/>
            <person name="Duret L."/>
            <person name="Noel B."/>
            <person name="Jubin C."/>
            <person name="Porcel B.M."/>
            <person name="Segurens B."/>
            <person name="Daubin V."/>
            <person name="Anthouard V."/>
            <person name="Aiach N."/>
            <person name="Arnaiz O."/>
            <person name="Billaut A."/>
            <person name="Beisson J."/>
            <person name="Blanc I."/>
            <person name="Bouhouche K."/>
            <person name="Camara F."/>
            <person name="Duharcourt S."/>
            <person name="Guigo R."/>
            <person name="Gogendeau D."/>
            <person name="Katinka M."/>
            <person name="Keller A.-M."/>
            <person name="Kissmehl R."/>
            <person name="Klotz C."/>
            <person name="Koll F."/>
            <person name="Le Moue A."/>
            <person name="Lepere C."/>
            <person name="Malinsky S."/>
            <person name="Nowacki M."/>
            <person name="Nowak J.K."/>
            <person name="Plattner H."/>
            <person name="Poulain J."/>
            <person name="Ruiz F."/>
            <person name="Serrano V."/>
            <person name="Zagulski M."/>
            <person name="Dessen P."/>
            <person name="Betermier M."/>
            <person name="Weissenbach J."/>
            <person name="Scarpelli C."/>
            <person name="Schachter V."/>
            <person name="Sperling L."/>
            <person name="Meyer E."/>
            <person name="Cohen J."/>
            <person name="Wincker P."/>
        </authorList>
    </citation>
    <scope>NUCLEOTIDE SEQUENCE [LARGE SCALE GENOMIC DNA]</scope>
    <source>
        <strain evidence="3 4">Stock d4-2</strain>
    </source>
</reference>
<proteinExistence type="predicted"/>
<dbReference type="HOGENOM" id="CLU_610402_0_0_1"/>
<keyword evidence="1" id="KW-0175">Coiled coil</keyword>
<feature type="compositionally biased region" description="Basic and acidic residues" evidence="2">
    <location>
        <begin position="264"/>
        <end position="279"/>
    </location>
</feature>
<feature type="region of interest" description="Disordered" evidence="2">
    <location>
        <begin position="1"/>
        <end position="24"/>
    </location>
</feature>
<dbReference type="AlphaFoldDB" id="A0DGF2"/>
<organism evidence="3 4">
    <name type="scientific">Paramecium tetraurelia</name>
    <dbReference type="NCBI Taxonomy" id="5888"/>
    <lineage>
        <taxon>Eukaryota</taxon>
        <taxon>Sar</taxon>
        <taxon>Alveolata</taxon>
        <taxon>Ciliophora</taxon>
        <taxon>Intramacronucleata</taxon>
        <taxon>Oligohymenophorea</taxon>
        <taxon>Peniculida</taxon>
        <taxon>Parameciidae</taxon>
        <taxon>Paramecium</taxon>
    </lineage>
</organism>
<accession>A0DGF2</accession>
<sequence>MLSTKNQIHRKTISNAKSNETHKKSCNQYQLRQSNIQIAQQLSCLQMLKILVSGSSKSLNKNTLKTRIRTEGNEKQFKAHTSASPTKDKDQEQSASPPQRNTNSQVDVITNLLNSNMTHTEYKRISRDQRNQSADFQQLLAQQQQKQENRLLKNNVKKKFNSYGNLNDQVYFSQRGGLTECQSADQLVQNNPQQKLMNSKGSYSMKHFPSPMNIYSQQITLQEFKNKLSNLSKDIKQNKNQVEEELQKTLKKQQHLCDQYDQEDSQKQFRQEISQRSKSVDSSSSRSRLENSKYSKDFQNQHKVNHQQNNAQGDFIIKTQSYLNQKKLESKIDQLVFQVQILKKKSEELEQQNRFLFDNLTKFQKESDCNADVQRYHQIQQERNLLMNKLDQMIGMQKRQEENLNFFKQIFAKGYDQSRRIKTEQQQQQKEEDNQKINQKTEILSKQRPFVKSAYQGLDFNV</sequence>
<keyword evidence="4" id="KW-1185">Reference proteome</keyword>
<dbReference type="OrthoDB" id="307596at2759"/>
<evidence type="ECO:0000313" key="4">
    <source>
        <dbReference type="Proteomes" id="UP000000600"/>
    </source>
</evidence>
<dbReference type="OMA" id="TECQSAD"/>
<evidence type="ECO:0000256" key="1">
    <source>
        <dbReference type="SAM" id="Coils"/>
    </source>
</evidence>
<dbReference type="GeneID" id="5035301"/>
<feature type="region of interest" description="Disordered" evidence="2">
    <location>
        <begin position="66"/>
        <end position="106"/>
    </location>
</feature>
<evidence type="ECO:0000313" key="3">
    <source>
        <dbReference type="EMBL" id="CAK82119.1"/>
    </source>
</evidence>
<feature type="coiled-coil region" evidence="1">
    <location>
        <begin position="325"/>
        <end position="366"/>
    </location>
</feature>
<dbReference type="KEGG" id="ptm:GSPATT00002248001"/>
<gene>
    <name evidence="3" type="ORF">GSPATT00002248001</name>
</gene>
<dbReference type="RefSeq" id="XP_001449516.1">
    <property type="nucleotide sequence ID" value="XM_001449479.1"/>
</dbReference>
<feature type="region of interest" description="Disordered" evidence="2">
    <location>
        <begin position="261"/>
        <end position="293"/>
    </location>
</feature>
<dbReference type="EMBL" id="CT868429">
    <property type="protein sequence ID" value="CAK82119.1"/>
    <property type="molecule type" value="Genomic_DNA"/>
</dbReference>
<protein>
    <submittedName>
        <fullName evidence="3">Uncharacterized protein</fullName>
    </submittedName>
</protein>
<evidence type="ECO:0000256" key="2">
    <source>
        <dbReference type="SAM" id="MobiDB-lite"/>
    </source>
</evidence>
<name>A0DGF2_PARTE</name>
<dbReference type="InParanoid" id="A0DGF2"/>